<comment type="caution">
    <text evidence="1">The sequence shown here is derived from an EMBL/GenBank/DDBJ whole genome shotgun (WGS) entry which is preliminary data.</text>
</comment>
<proteinExistence type="predicted"/>
<dbReference type="Proteomes" id="UP000634672">
    <property type="component" value="Unassembled WGS sequence"/>
</dbReference>
<gene>
    <name evidence="1" type="ORF">H8S75_31075</name>
</gene>
<organism evidence="1 2">
    <name type="scientific">Hungatella hominis</name>
    <dbReference type="NCBI Taxonomy" id="2763050"/>
    <lineage>
        <taxon>Bacteria</taxon>
        <taxon>Bacillati</taxon>
        <taxon>Bacillota</taxon>
        <taxon>Clostridia</taxon>
        <taxon>Lachnospirales</taxon>
        <taxon>Lachnospiraceae</taxon>
        <taxon>Hungatella</taxon>
    </lineage>
</organism>
<accession>A0ABR7HGR9</accession>
<evidence type="ECO:0008006" key="3">
    <source>
        <dbReference type="Google" id="ProtNLM"/>
    </source>
</evidence>
<name>A0ABR7HGR9_9FIRM</name>
<dbReference type="RefSeq" id="WP_187024784.1">
    <property type="nucleotide sequence ID" value="NZ_JACOPB010000032.1"/>
</dbReference>
<keyword evidence="2" id="KW-1185">Reference proteome</keyword>
<evidence type="ECO:0000313" key="1">
    <source>
        <dbReference type="EMBL" id="MBC5712352.1"/>
    </source>
</evidence>
<sequence length="71" mass="8094">MYIYIKALPGKEVFAIWGDRYYKTKVQSVEVLDDGSVCYMIYDPDSESCASGYSDDEFYLTEAEAKDAIIL</sequence>
<dbReference type="EMBL" id="JACOPB010000032">
    <property type="protein sequence ID" value="MBC5712352.1"/>
    <property type="molecule type" value="Genomic_DNA"/>
</dbReference>
<protein>
    <recommendedName>
        <fullName evidence="3">Phage protein</fullName>
    </recommendedName>
</protein>
<reference evidence="1 2" key="1">
    <citation type="submission" date="2020-08" db="EMBL/GenBank/DDBJ databases">
        <title>Genome public.</title>
        <authorList>
            <person name="Liu C."/>
            <person name="Sun Q."/>
        </authorList>
    </citation>
    <scope>NUCLEOTIDE SEQUENCE [LARGE SCALE GENOMIC DNA]</scope>
    <source>
        <strain evidence="1 2">NSJ-66</strain>
    </source>
</reference>
<evidence type="ECO:0000313" key="2">
    <source>
        <dbReference type="Proteomes" id="UP000634672"/>
    </source>
</evidence>